<name>A0A854QAF4_CRYNE</name>
<reference evidence="1 2" key="1">
    <citation type="submission" date="2017-06" db="EMBL/GenBank/DDBJ databases">
        <title>Global population genomics of the pathogenic fungus Cryptococcus neoformans var. grubii.</title>
        <authorList>
            <person name="Cuomo C."/>
            <person name="Litvintseva A."/>
            <person name="Chen Y."/>
            <person name="Young S."/>
            <person name="Zeng Q."/>
            <person name="Chapman S."/>
            <person name="Gujja S."/>
            <person name="Saif S."/>
            <person name="Birren B."/>
        </authorList>
    </citation>
    <scope>NUCLEOTIDE SEQUENCE [LARGE SCALE GENOMIC DNA]</scope>
    <source>
        <strain evidence="1 2">Tu259-1</strain>
    </source>
</reference>
<protein>
    <submittedName>
        <fullName evidence="1">Uncharacterized protein</fullName>
    </submittedName>
</protein>
<accession>A0A854QAF4</accession>
<dbReference type="EMBL" id="AMKT01000067">
    <property type="protein sequence ID" value="OXG16669.1"/>
    <property type="molecule type" value="Genomic_DNA"/>
</dbReference>
<dbReference type="Proteomes" id="UP000199727">
    <property type="component" value="Unassembled WGS sequence"/>
</dbReference>
<gene>
    <name evidence="1" type="ORF">C361_05040</name>
</gene>
<sequence length="118" mass="12597">MSVNTQESQGLTYPPLPTPSLRLNFDNSALNLVEMLMYGSVDGVMASLSPWVARAAWIVMPKRSDSPQKLQWLVEGDSGQTAAAELGGILGQSLALNVVEILGHCFTLGIPELGATVR</sequence>
<evidence type="ECO:0000313" key="1">
    <source>
        <dbReference type="EMBL" id="OXG16669.1"/>
    </source>
</evidence>
<organism evidence="1 2">
    <name type="scientific">Cryptococcus neoformans Tu259-1</name>
    <dbReference type="NCBI Taxonomy" id="1230072"/>
    <lineage>
        <taxon>Eukaryota</taxon>
        <taxon>Fungi</taxon>
        <taxon>Dikarya</taxon>
        <taxon>Basidiomycota</taxon>
        <taxon>Agaricomycotina</taxon>
        <taxon>Tremellomycetes</taxon>
        <taxon>Tremellales</taxon>
        <taxon>Cryptococcaceae</taxon>
        <taxon>Cryptococcus</taxon>
        <taxon>Cryptococcus neoformans species complex</taxon>
    </lineage>
</organism>
<comment type="caution">
    <text evidence="1">The sequence shown here is derived from an EMBL/GenBank/DDBJ whole genome shotgun (WGS) entry which is preliminary data.</text>
</comment>
<proteinExistence type="predicted"/>
<dbReference type="AlphaFoldDB" id="A0A854QAF4"/>
<evidence type="ECO:0000313" key="2">
    <source>
        <dbReference type="Proteomes" id="UP000199727"/>
    </source>
</evidence>